<dbReference type="AlphaFoldDB" id="A0AA39IMX9"/>
<dbReference type="Proteomes" id="UP001175271">
    <property type="component" value="Unassembled WGS sequence"/>
</dbReference>
<protein>
    <recommendedName>
        <fullName evidence="3">F-box domain-containing protein</fullName>
    </recommendedName>
</protein>
<gene>
    <name evidence="1" type="ORF">QR680_010151</name>
</gene>
<keyword evidence="2" id="KW-1185">Reference proteome</keyword>
<evidence type="ECO:0000313" key="2">
    <source>
        <dbReference type="Proteomes" id="UP001175271"/>
    </source>
</evidence>
<sequence length="513" mass="60138">MDLLPYDLVDHLVQFLPRKDLETITKVACWRPELSNWQLMAEQHLEERYLLDIRVDILQQNEPEGAPKRMKLEGGDETDDKSKEIQVSMEKRLFTGELVGPWDFKKLQYASLRDVWISCYRLDGNGKHQPFEMHQVLSILSLPVATRDDLSEQNALFIDGSSLWIFCSRGSSDVDIALQIAQVMQKTFNRVSFCASSNGVNLMVEDFVTEYINRGMFVEKMDFSCEDFEKERISEDRIVSLFKEKRPNSLSVGLPAETLSYENIWKILEHWMTSDGYVAGYKELRMRMPKNEWPTLRWQWRGDHDFLPHPSKRSSLLLSTDGLKIMKFAPWHLPVNFDWIDSVIDDWKARDGKYLYRNNRELRLLTEGQDWDKMELKYGPLMIKTTGEHLPLIAHPSNLASLEVRKYRNCYLVIATMKIKKLSRAALESFISKWMNSRGDFVVNQQLKATVDLDSRVWRRLRDRHLTFYVHPRANSRLSIRESRGYGFYTMSVVPIDPETVEDWNLKLLFGAE</sequence>
<name>A0AA39IMX9_9BILA</name>
<comment type="caution">
    <text evidence="1">The sequence shown here is derived from an EMBL/GenBank/DDBJ whole genome shotgun (WGS) entry which is preliminary data.</text>
</comment>
<reference evidence="1" key="1">
    <citation type="submission" date="2023-06" db="EMBL/GenBank/DDBJ databases">
        <title>Genomic analysis of the entomopathogenic nematode Steinernema hermaphroditum.</title>
        <authorList>
            <person name="Schwarz E.M."/>
            <person name="Heppert J.K."/>
            <person name="Baniya A."/>
            <person name="Schwartz H.T."/>
            <person name="Tan C.-H."/>
            <person name="Antoshechkin I."/>
            <person name="Sternberg P.W."/>
            <person name="Goodrich-Blair H."/>
            <person name="Dillman A.R."/>
        </authorList>
    </citation>
    <scope>NUCLEOTIDE SEQUENCE</scope>
    <source>
        <strain evidence="1">PS9179</strain>
        <tissue evidence="1">Whole animal</tissue>
    </source>
</reference>
<dbReference type="EMBL" id="JAUCMV010000001">
    <property type="protein sequence ID" value="KAK0427283.1"/>
    <property type="molecule type" value="Genomic_DNA"/>
</dbReference>
<proteinExistence type="predicted"/>
<evidence type="ECO:0000313" key="1">
    <source>
        <dbReference type="EMBL" id="KAK0427283.1"/>
    </source>
</evidence>
<organism evidence="1 2">
    <name type="scientific">Steinernema hermaphroditum</name>
    <dbReference type="NCBI Taxonomy" id="289476"/>
    <lineage>
        <taxon>Eukaryota</taxon>
        <taxon>Metazoa</taxon>
        <taxon>Ecdysozoa</taxon>
        <taxon>Nematoda</taxon>
        <taxon>Chromadorea</taxon>
        <taxon>Rhabditida</taxon>
        <taxon>Tylenchina</taxon>
        <taxon>Panagrolaimomorpha</taxon>
        <taxon>Strongyloidoidea</taxon>
        <taxon>Steinernematidae</taxon>
        <taxon>Steinernema</taxon>
    </lineage>
</organism>
<evidence type="ECO:0008006" key="3">
    <source>
        <dbReference type="Google" id="ProtNLM"/>
    </source>
</evidence>
<accession>A0AA39IMX9</accession>